<dbReference type="Proteomes" id="UP000217215">
    <property type="component" value="Chromosome"/>
</dbReference>
<sequence length="201" mass="21165">MKKFLALLAVVSVLGLSGCGKVDSAATLGDITISQASAQAIVDEVLAERAKVDTSQMQLQSGSALNRSQLRFTIVTTLFDEIAKELKLSITSTELTQAESELITQSGGQEALAQNLVAAEIAPKNFDRYIRAIVTSNKIQDALIASGVAQEEVSARISQLVNAKAAQLKVEVNPRYGTWDPTTGDIVATDSAGLAVTNSGK</sequence>
<evidence type="ECO:0000313" key="2">
    <source>
        <dbReference type="Proteomes" id="UP000217215"/>
    </source>
</evidence>
<accession>A0A249KFA7</accession>
<dbReference type="PROSITE" id="PS51257">
    <property type="entry name" value="PROKAR_LIPOPROTEIN"/>
    <property type="match status" value="1"/>
</dbReference>
<reference evidence="1 2" key="1">
    <citation type="submission" date="2016-07" db="EMBL/GenBank/DDBJ databases">
        <title>High microdiversification within the ubiquitous acI lineage of Actinobacteria.</title>
        <authorList>
            <person name="Neuenschwander S.M."/>
            <person name="Salcher M."/>
            <person name="Ghai R."/>
            <person name="Pernthaler J."/>
        </authorList>
    </citation>
    <scope>NUCLEOTIDE SEQUENCE [LARGE SCALE GENOMIC DNA]</scope>
    <source>
        <strain evidence="1">MMS-IA-56</strain>
    </source>
</reference>
<organism evidence="1 2">
    <name type="scientific">Candidatus Planktophila sulfonica</name>
    <dbReference type="NCBI Taxonomy" id="1884904"/>
    <lineage>
        <taxon>Bacteria</taxon>
        <taxon>Bacillati</taxon>
        <taxon>Actinomycetota</taxon>
        <taxon>Actinomycetes</taxon>
        <taxon>Candidatus Nanopelagicales</taxon>
        <taxon>Candidatus Nanopelagicaceae</taxon>
        <taxon>Candidatus Planktophila</taxon>
    </lineage>
</organism>
<dbReference type="SUPFAM" id="SSF109998">
    <property type="entry name" value="Triger factor/SurA peptide-binding domain-like"/>
    <property type="match status" value="1"/>
</dbReference>
<dbReference type="EMBL" id="CP016773">
    <property type="protein sequence ID" value="ASY15457.1"/>
    <property type="molecule type" value="Genomic_DNA"/>
</dbReference>
<protein>
    <recommendedName>
        <fullName evidence="3">Lipoprotein</fullName>
    </recommendedName>
</protein>
<proteinExistence type="predicted"/>
<gene>
    <name evidence="1" type="ORF">A1sIA56_00685</name>
</gene>
<dbReference type="OrthoDB" id="3212108at2"/>
<name>A0A249KFA7_9ACTN</name>
<dbReference type="AlphaFoldDB" id="A0A249KFA7"/>
<keyword evidence="2" id="KW-1185">Reference proteome</keyword>
<evidence type="ECO:0008006" key="3">
    <source>
        <dbReference type="Google" id="ProtNLM"/>
    </source>
</evidence>
<dbReference type="RefSeq" id="WP_095673053.1">
    <property type="nucleotide sequence ID" value="NZ_CP016773.1"/>
</dbReference>
<dbReference type="KEGG" id="psuf:A1sIA56_00685"/>
<evidence type="ECO:0000313" key="1">
    <source>
        <dbReference type="EMBL" id="ASY15457.1"/>
    </source>
</evidence>
<dbReference type="Gene3D" id="1.10.4030.10">
    <property type="entry name" value="Porin chaperone SurA, peptide-binding domain"/>
    <property type="match status" value="1"/>
</dbReference>
<dbReference type="InterPro" id="IPR027304">
    <property type="entry name" value="Trigger_fact/SurA_dom_sf"/>
</dbReference>